<dbReference type="RefSeq" id="XP_056788722.1">
    <property type="nucleotide sequence ID" value="XM_056935798.1"/>
</dbReference>
<protein>
    <submittedName>
        <fullName evidence="2">Uncharacterized protein</fullName>
    </submittedName>
</protein>
<reference evidence="2" key="1">
    <citation type="submission" date="2022-12" db="EMBL/GenBank/DDBJ databases">
        <authorList>
            <person name="Petersen C."/>
        </authorList>
    </citation>
    <scope>NUCLEOTIDE SEQUENCE</scope>
    <source>
        <strain evidence="2">IBT 30728</strain>
    </source>
</reference>
<feature type="compositionally biased region" description="Basic and acidic residues" evidence="1">
    <location>
        <begin position="545"/>
        <end position="556"/>
    </location>
</feature>
<gene>
    <name evidence="2" type="ORF">N7539_006196</name>
</gene>
<evidence type="ECO:0000313" key="3">
    <source>
        <dbReference type="Proteomes" id="UP001148312"/>
    </source>
</evidence>
<dbReference type="Proteomes" id="UP001148312">
    <property type="component" value="Unassembled WGS sequence"/>
</dbReference>
<dbReference type="EMBL" id="JAPWDQ010000008">
    <property type="protein sequence ID" value="KAJ5482750.1"/>
    <property type="molecule type" value="Genomic_DNA"/>
</dbReference>
<dbReference type="GeneID" id="81626047"/>
<comment type="caution">
    <text evidence="2">The sequence shown here is derived from an EMBL/GenBank/DDBJ whole genome shotgun (WGS) entry which is preliminary data.</text>
</comment>
<evidence type="ECO:0000313" key="2">
    <source>
        <dbReference type="EMBL" id="KAJ5482750.1"/>
    </source>
</evidence>
<proteinExistence type="predicted"/>
<keyword evidence="3" id="KW-1185">Reference proteome</keyword>
<reference evidence="2" key="2">
    <citation type="journal article" date="2023" name="IMA Fungus">
        <title>Comparative genomic study of the Penicillium genus elucidates a diverse pangenome and 15 lateral gene transfer events.</title>
        <authorList>
            <person name="Petersen C."/>
            <person name="Sorensen T."/>
            <person name="Nielsen M.R."/>
            <person name="Sondergaard T.E."/>
            <person name="Sorensen J.L."/>
            <person name="Fitzpatrick D.A."/>
            <person name="Frisvad J.C."/>
            <person name="Nielsen K.L."/>
        </authorList>
    </citation>
    <scope>NUCLEOTIDE SEQUENCE</scope>
    <source>
        <strain evidence="2">IBT 30728</strain>
    </source>
</reference>
<sequence length="556" mass="63299">MDIPESLQPRVLLSKPVTLVEHLRGLLAADSSLDSLNSINAYLLHLVHEEAVPWRIFQTWLFLIWPTSPVFLRDAIRDEESVGVQIAGIQVLKHAFRRPSARPRIWDALGGPAGVKSLIDGLSLRQATSFVKALCQSGRGMHNDILLGYFDELVSLLEASDELGARPLSLDAMSLYACCSPQRVAEALESGRIETRTIERDLLRTQLNVLRLVAVGVVDAPEQFRTHILRDHADILLASNEAYVPTSPVKVDAGVPAGVLFGMDLMWHIDRSKSAPWTEREGRHLINKWAKKIVHLAIRRNVSIDVLCAIISACLGLLCDGDRSHWIDRCKKCHCENWVSDILPFEVIRCWSTARFGVCADELPFYSSIKIKRNSPSWPTPDYVTALESCMVNDVFMLIDKQELAWLHDRPVGLSRYLSRMVERVPIDKRIEFLQLVCKHCPTLSFDMTMWPPSEREAEVLPIWDIALLSKMPLTRSKELFERSLHVNNCETFISDDLLKKNDWAMTWEEQCMLWSGWETLSAKTHQDFKITQQGKRSRTPLTYDKSRDSDPFQPL</sequence>
<accession>A0A9W9X337</accession>
<evidence type="ECO:0000256" key="1">
    <source>
        <dbReference type="SAM" id="MobiDB-lite"/>
    </source>
</evidence>
<name>A0A9W9X337_9EURO</name>
<feature type="region of interest" description="Disordered" evidence="1">
    <location>
        <begin position="532"/>
        <end position="556"/>
    </location>
</feature>
<dbReference type="AlphaFoldDB" id="A0A9W9X337"/>
<organism evidence="2 3">
    <name type="scientific">Penicillium diatomitis</name>
    <dbReference type="NCBI Taxonomy" id="2819901"/>
    <lineage>
        <taxon>Eukaryota</taxon>
        <taxon>Fungi</taxon>
        <taxon>Dikarya</taxon>
        <taxon>Ascomycota</taxon>
        <taxon>Pezizomycotina</taxon>
        <taxon>Eurotiomycetes</taxon>
        <taxon>Eurotiomycetidae</taxon>
        <taxon>Eurotiales</taxon>
        <taxon>Aspergillaceae</taxon>
        <taxon>Penicillium</taxon>
    </lineage>
</organism>